<evidence type="ECO:0000313" key="3">
    <source>
        <dbReference type="Proteomes" id="UP000193749"/>
    </source>
</evidence>
<evidence type="ECO:0000259" key="1">
    <source>
        <dbReference type="Pfam" id="PF00149"/>
    </source>
</evidence>
<dbReference type="GO" id="GO:0016787">
    <property type="term" value="F:hydrolase activity"/>
    <property type="evidence" value="ECO:0007669"/>
    <property type="project" value="InterPro"/>
</dbReference>
<comment type="caution">
    <text evidence="2">The sequence shown here is derived from an EMBL/GenBank/DDBJ whole genome shotgun (WGS) entry which is preliminary data.</text>
</comment>
<gene>
    <name evidence="2" type="ORF">HA50_21195</name>
</gene>
<dbReference type="EMBL" id="MLJI01000002">
    <property type="protein sequence ID" value="ORM89172.1"/>
    <property type="molecule type" value="Genomic_DNA"/>
</dbReference>
<dbReference type="Pfam" id="PF00149">
    <property type="entry name" value="Metallophos"/>
    <property type="match status" value="1"/>
</dbReference>
<dbReference type="Gene3D" id="3.60.21.10">
    <property type="match status" value="1"/>
</dbReference>
<dbReference type="RefSeq" id="WP_084878855.1">
    <property type="nucleotide sequence ID" value="NZ_JAGGMY010000006.1"/>
</dbReference>
<dbReference type="Proteomes" id="UP000193749">
    <property type="component" value="Unassembled WGS sequence"/>
</dbReference>
<name>A0A1X1EK18_PANCY</name>
<accession>A0A1X1EK18</accession>
<evidence type="ECO:0000313" key="2">
    <source>
        <dbReference type="EMBL" id="ORM89172.1"/>
    </source>
</evidence>
<proteinExistence type="predicted"/>
<reference evidence="2 3" key="1">
    <citation type="journal article" date="2017" name="Antonie Van Leeuwenhoek">
        <title>Phylogenomic resolution of the bacterial genus Pantoea and its relationship with Erwinia and Tatumella.</title>
        <authorList>
            <person name="Palmer M."/>
            <person name="Steenkamp E.T."/>
            <person name="Coetzee M.P."/>
            <person name="Chan W.Y."/>
            <person name="van Zyl E."/>
            <person name="De Maayer P."/>
            <person name="Coutinho T.A."/>
            <person name="Blom J."/>
            <person name="Smits T.H."/>
            <person name="Duffy B."/>
            <person name="Venter S.N."/>
        </authorList>
    </citation>
    <scope>NUCLEOTIDE SEQUENCE [LARGE SCALE GENOMIC DNA]</scope>
    <source>
        <strain evidence="2 3">LMG 2657</strain>
    </source>
</reference>
<dbReference type="AlphaFoldDB" id="A0A1X1EK18"/>
<dbReference type="OrthoDB" id="9791866at2"/>
<sequence>MAFPVPLTPQQRELLGDISQLYQLPALGPATQDPTRVRFGLIADPQYADVETDFANNLYYRHALHKLPGVIAQLNQQPLDFVVTLGDLVDRHWESYARLLPLYQQLQHPHAVVIGNHDAQTIIEHLNDAAALPKSYYAFRLQGWRFVFYDGNDISFYCQGEERQQAELWLADLVAREQPQAQPWNGAVGSQQWQWIEQQLQDAQACGEQVVVFGHYPLAPHKKHILWNGTQLAQLFSDYGVRACFAGHDHRGGYARSGNTDFITLKGMLDGPDAAPFAVVDITAESLTVTGYGGEISR</sequence>
<dbReference type="PANTHER" id="PTHR16509:SF1">
    <property type="entry name" value="MANGANESE-DEPENDENT ADP-RIBOSE_CDP-ALCOHOL DIPHOSPHATASE"/>
    <property type="match status" value="1"/>
</dbReference>
<dbReference type="PANTHER" id="PTHR16509">
    <property type="match status" value="1"/>
</dbReference>
<protein>
    <recommendedName>
        <fullName evidence="1">Calcineurin-like phosphoesterase domain-containing protein</fullName>
    </recommendedName>
</protein>
<feature type="domain" description="Calcineurin-like phosphoesterase" evidence="1">
    <location>
        <begin position="38"/>
        <end position="251"/>
    </location>
</feature>
<dbReference type="SUPFAM" id="SSF56300">
    <property type="entry name" value="Metallo-dependent phosphatases"/>
    <property type="match status" value="1"/>
</dbReference>
<dbReference type="InterPro" id="IPR029052">
    <property type="entry name" value="Metallo-depent_PP-like"/>
</dbReference>
<organism evidence="2 3">
    <name type="scientific">Pantoea cypripedii</name>
    <name type="common">Pectobacterium cypripedii</name>
    <name type="synonym">Erwinia cypripedii</name>
    <dbReference type="NCBI Taxonomy" id="55209"/>
    <lineage>
        <taxon>Bacteria</taxon>
        <taxon>Pseudomonadati</taxon>
        <taxon>Pseudomonadota</taxon>
        <taxon>Gammaproteobacteria</taxon>
        <taxon>Enterobacterales</taxon>
        <taxon>Erwiniaceae</taxon>
        <taxon>Pantoea</taxon>
    </lineage>
</organism>
<dbReference type="STRING" id="55209.HA50_21195"/>
<dbReference type="InterPro" id="IPR004843">
    <property type="entry name" value="Calcineurin-like_PHP"/>
</dbReference>
<keyword evidence="3" id="KW-1185">Reference proteome</keyword>